<dbReference type="Proteomes" id="UP000578569">
    <property type="component" value="Unassembled WGS sequence"/>
</dbReference>
<evidence type="ECO:0000313" key="2">
    <source>
        <dbReference type="Proteomes" id="UP000578569"/>
    </source>
</evidence>
<protein>
    <submittedName>
        <fullName evidence="1">Uncharacterized protein</fullName>
    </submittedName>
</protein>
<dbReference type="RefSeq" id="WP_183933773.1">
    <property type="nucleotide sequence ID" value="NZ_JACICF010000001.1"/>
</dbReference>
<name>A0A839Z4I7_9SPHN</name>
<dbReference type="EMBL" id="JACICF010000001">
    <property type="protein sequence ID" value="MBB3764522.1"/>
    <property type="molecule type" value="Genomic_DNA"/>
</dbReference>
<sequence length="172" mass="19205">MSKMEPIEVDPPLREIHAQAVSAFNGWRGYCVDRFARIEHASALLLAALAKNGTMGDIKQPRMFSQRIEHLRKAMDGDGPFPPLRAKLGKSLLALALAIEQRNRIVHAVGTISVDTRGQWIWTLSFSPNGKIEEVEKGWLRQADGKTLHNQLKCEVDRFSGLAENLRHSLAA</sequence>
<accession>A0A839Z4I7</accession>
<comment type="caution">
    <text evidence="1">The sequence shown here is derived from an EMBL/GenBank/DDBJ whole genome shotgun (WGS) entry which is preliminary data.</text>
</comment>
<dbReference type="AlphaFoldDB" id="A0A839Z4I7"/>
<gene>
    <name evidence="1" type="ORF">FHS50_001545</name>
</gene>
<proteinExistence type="predicted"/>
<keyword evidence="2" id="KW-1185">Reference proteome</keyword>
<organism evidence="1 2">
    <name type="scientific">Sphingomicrobium lutaoense</name>
    <dbReference type="NCBI Taxonomy" id="515949"/>
    <lineage>
        <taxon>Bacteria</taxon>
        <taxon>Pseudomonadati</taxon>
        <taxon>Pseudomonadota</taxon>
        <taxon>Alphaproteobacteria</taxon>
        <taxon>Sphingomonadales</taxon>
        <taxon>Sphingomonadaceae</taxon>
        <taxon>Sphingomicrobium</taxon>
    </lineage>
</organism>
<evidence type="ECO:0000313" key="1">
    <source>
        <dbReference type="EMBL" id="MBB3764522.1"/>
    </source>
</evidence>
<reference evidence="1 2" key="1">
    <citation type="submission" date="2020-08" db="EMBL/GenBank/DDBJ databases">
        <title>Genomic Encyclopedia of Type Strains, Phase IV (KMG-IV): sequencing the most valuable type-strain genomes for metagenomic binning, comparative biology and taxonomic classification.</title>
        <authorList>
            <person name="Goeker M."/>
        </authorList>
    </citation>
    <scope>NUCLEOTIDE SEQUENCE [LARGE SCALE GENOMIC DNA]</scope>
    <source>
        <strain evidence="1 2">DSM 24194</strain>
    </source>
</reference>